<keyword evidence="5" id="KW-0121">Carboxypeptidase</keyword>
<dbReference type="Proteomes" id="UP001589683">
    <property type="component" value="Unassembled WGS sequence"/>
</dbReference>
<sequence>MTKDFSRRFVLSGLIAAASGPAFADAPLRSLRPAVRPGVIQRAAGPSADRLVRAAELGTGRVGYVVADAHTGQMLETMNPLLPLPPASVAKAITTLYALDRLGAGYRFRTRLYATGPIRNGKLEGDLILVGGGDPVLNTDMLGNMARDLKAAGVNEITGQFRVHSAALPYVRAIDASQPEHLGYNPSVSGLNLNFNRVHFEWKRQSDEYEVIMDARAERFRPRVHVSSMQVVNRSYPVYTYTDTQGSDSWTVARGALGNGGSRWLPVRKPELYAAEVFQTLARSHGIVLPRARTIASTTTGTIVVEHSSTELRLILRNMLKYSTNLTAEAVGMTASSVSGGRVHSLRGSAREMAAWLTENLGANRARFVDHSGLGDESQLSARDMVRMLLKTGPESALRPMMKDIAIRDNQGRVVRNHAISVKAKTGTLNFVSSLAGYARTPRGRDLAFAIFTADTDRRAQVSPPEREVPPGARSWKGRSRRLQQQLIRRWADRYER</sequence>
<dbReference type="PANTHER" id="PTHR30023:SF0">
    <property type="entry name" value="PENICILLIN-SENSITIVE CARBOXYPEPTIDASE A"/>
    <property type="match status" value="1"/>
</dbReference>
<reference evidence="5 6" key="1">
    <citation type="submission" date="2024-09" db="EMBL/GenBank/DDBJ databases">
        <authorList>
            <person name="Sun Q."/>
            <person name="Mori K."/>
        </authorList>
    </citation>
    <scope>NUCLEOTIDE SEQUENCE [LARGE SCALE GENOMIC DNA]</scope>
    <source>
        <strain evidence="5 6">CECT 8726</strain>
    </source>
</reference>
<dbReference type="NCBIfam" id="TIGR00666">
    <property type="entry name" value="PBP4"/>
    <property type="match status" value="1"/>
</dbReference>
<evidence type="ECO:0000256" key="4">
    <source>
        <dbReference type="SAM" id="SignalP"/>
    </source>
</evidence>
<evidence type="ECO:0000256" key="3">
    <source>
        <dbReference type="SAM" id="MobiDB-lite"/>
    </source>
</evidence>
<feature type="compositionally biased region" description="Basic and acidic residues" evidence="3">
    <location>
        <begin position="459"/>
        <end position="469"/>
    </location>
</feature>
<dbReference type="InterPro" id="IPR000667">
    <property type="entry name" value="Peptidase_S13"/>
</dbReference>
<dbReference type="Gene3D" id="3.50.80.20">
    <property type="entry name" value="D-Ala-D-Ala carboxypeptidase C, peptidase S13"/>
    <property type="match status" value="1"/>
</dbReference>
<dbReference type="PRINTS" id="PR00922">
    <property type="entry name" value="DADACBPTASE3"/>
</dbReference>
<feature type="signal peptide" evidence="4">
    <location>
        <begin position="1"/>
        <end position="24"/>
    </location>
</feature>
<protein>
    <submittedName>
        <fullName evidence="5">D-alanyl-D-alanine carboxypeptidase/D-alanyl-D-alanine-endopeptidase</fullName>
        <ecNumber evidence="5">3.4.16.4</ecNumber>
    </submittedName>
</protein>
<dbReference type="InterPro" id="IPR012338">
    <property type="entry name" value="Beta-lactam/transpept-like"/>
</dbReference>
<comment type="caution">
    <text evidence="5">The sequence shown here is derived from an EMBL/GenBank/DDBJ whole genome shotgun (WGS) entry which is preliminary data.</text>
</comment>
<dbReference type="PANTHER" id="PTHR30023">
    <property type="entry name" value="D-ALANYL-D-ALANINE CARBOXYPEPTIDASE"/>
    <property type="match status" value="1"/>
</dbReference>
<keyword evidence="2 5" id="KW-0378">Hydrolase</keyword>
<comment type="similarity">
    <text evidence="1">Belongs to the peptidase S13 family.</text>
</comment>
<keyword evidence="4" id="KW-0732">Signal</keyword>
<dbReference type="EMBL" id="JBHMEA010000043">
    <property type="protein sequence ID" value="MFB9232766.1"/>
    <property type="molecule type" value="Genomic_DNA"/>
</dbReference>
<proteinExistence type="inferred from homology"/>
<keyword evidence="6" id="KW-1185">Reference proteome</keyword>
<evidence type="ECO:0000313" key="6">
    <source>
        <dbReference type="Proteomes" id="UP001589683"/>
    </source>
</evidence>
<feature type="chain" id="PRO_5046594150" evidence="4">
    <location>
        <begin position="25"/>
        <end position="497"/>
    </location>
</feature>
<dbReference type="Gene3D" id="3.40.710.10">
    <property type="entry name" value="DD-peptidase/beta-lactamase superfamily"/>
    <property type="match status" value="2"/>
</dbReference>
<dbReference type="RefSeq" id="WP_213890662.1">
    <property type="nucleotide sequence ID" value="NZ_JAGFNU010000013.1"/>
</dbReference>
<evidence type="ECO:0000256" key="2">
    <source>
        <dbReference type="ARBA" id="ARBA00022801"/>
    </source>
</evidence>
<keyword evidence="5" id="KW-0645">Protease</keyword>
<organism evidence="5 6">
    <name type="scientific">Pseudohalocynthiibacter aestuariivivens</name>
    <dbReference type="NCBI Taxonomy" id="1591409"/>
    <lineage>
        <taxon>Bacteria</taxon>
        <taxon>Pseudomonadati</taxon>
        <taxon>Pseudomonadota</taxon>
        <taxon>Alphaproteobacteria</taxon>
        <taxon>Rhodobacterales</taxon>
        <taxon>Paracoccaceae</taxon>
        <taxon>Pseudohalocynthiibacter</taxon>
    </lineage>
</organism>
<name>A0ABV5JH32_9RHOB</name>
<evidence type="ECO:0000313" key="5">
    <source>
        <dbReference type="EMBL" id="MFB9232766.1"/>
    </source>
</evidence>
<feature type="region of interest" description="Disordered" evidence="3">
    <location>
        <begin position="459"/>
        <end position="481"/>
    </location>
</feature>
<dbReference type="SUPFAM" id="SSF56601">
    <property type="entry name" value="beta-lactamase/transpeptidase-like"/>
    <property type="match status" value="1"/>
</dbReference>
<dbReference type="Pfam" id="PF02113">
    <property type="entry name" value="Peptidase_S13"/>
    <property type="match status" value="1"/>
</dbReference>
<accession>A0ABV5JH32</accession>
<dbReference type="GO" id="GO:0009002">
    <property type="term" value="F:serine-type D-Ala-D-Ala carboxypeptidase activity"/>
    <property type="evidence" value="ECO:0007669"/>
    <property type="project" value="UniProtKB-EC"/>
</dbReference>
<gene>
    <name evidence="5" type="primary">dacB</name>
    <name evidence="5" type="ORF">ACFFUT_13320</name>
</gene>
<evidence type="ECO:0000256" key="1">
    <source>
        <dbReference type="ARBA" id="ARBA00006096"/>
    </source>
</evidence>
<dbReference type="EC" id="3.4.16.4" evidence="5"/>